<evidence type="ECO:0000313" key="2">
    <source>
        <dbReference type="Proteomes" id="UP000275571"/>
    </source>
</evidence>
<keyword evidence="2" id="KW-1185">Reference proteome</keyword>
<dbReference type="AlphaFoldDB" id="A0A386PNX7"/>
<sequence>MFNKFDFKLNLSSISSDTSKQQTAKNEWDLLTKAVKNYCDKDGFNSLDILLFKDIKEVKACLKANLHPFVCVTNPCDDKIISYITSLVISNNFIVFSKTIRDLPSTLKSC</sequence>
<protein>
    <submittedName>
        <fullName evidence="1">Uncharacterized protein</fullName>
    </submittedName>
</protein>
<dbReference type="InterPro" id="IPR008505">
    <property type="entry name" value="DUF787"/>
</dbReference>
<gene>
    <name evidence="1" type="ORF">DB313_05490</name>
</gene>
<dbReference type="RefSeq" id="WP_120104872.1">
    <property type="nucleotide sequence ID" value="NZ_CP028887.1"/>
</dbReference>
<dbReference type="KEGG" id="btur:DB313_05490"/>
<organism evidence="1 2">
    <name type="scientific">Borrelia turcica IST7</name>
    <dbReference type="NCBI Taxonomy" id="1104446"/>
    <lineage>
        <taxon>Bacteria</taxon>
        <taxon>Pseudomonadati</taxon>
        <taxon>Spirochaetota</taxon>
        <taxon>Spirochaetia</taxon>
        <taxon>Spirochaetales</taxon>
        <taxon>Borreliaceae</taxon>
        <taxon>Borrelia</taxon>
    </lineage>
</organism>
<evidence type="ECO:0000313" key="1">
    <source>
        <dbReference type="EMBL" id="AYE36952.1"/>
    </source>
</evidence>
<geneLocation type="plasmid" evidence="2">
    <name>lp32-b</name>
</geneLocation>
<dbReference type="EMBL" id="CP028887">
    <property type="protein sequence ID" value="AYE36952.1"/>
    <property type="molecule type" value="Genomic_DNA"/>
</dbReference>
<name>A0A386PNX7_9SPIR</name>
<accession>A0A386PNX7</accession>
<dbReference type="Pfam" id="PF05619">
    <property type="entry name" value="DUF787"/>
    <property type="match status" value="1"/>
</dbReference>
<proteinExistence type="predicted"/>
<keyword evidence="1" id="KW-0614">Plasmid</keyword>
<reference evidence="1 2" key="1">
    <citation type="journal article" date="2018" name="Infect. Genet. Evol.">
        <title>Genome-wide analysis of Borrelia turcica and 'Candidatus Borrelia tachyglossi' shows relapsing fever-like genomes with unique genomic links to Lyme disease Borrelia.</title>
        <authorList>
            <person name="Gofton A.W."/>
            <person name="Margos G."/>
            <person name="Fingerle V."/>
            <person name="Hepner S."/>
            <person name="Loh S.M."/>
            <person name="Ryan U."/>
            <person name="Irwin P."/>
            <person name="Oskam C.L."/>
        </authorList>
    </citation>
    <scope>NUCLEOTIDE SEQUENCE [LARGE SCALE GENOMIC DNA]</scope>
    <source>
        <strain evidence="1 2">IST7</strain>
        <plasmid evidence="1">lp32-B</plasmid>
    </source>
</reference>
<dbReference type="Proteomes" id="UP000275571">
    <property type="component" value="Plasmid lp32-B"/>
</dbReference>